<evidence type="ECO:0000259" key="7">
    <source>
        <dbReference type="PROSITE" id="PS51755"/>
    </source>
</evidence>
<dbReference type="InterPro" id="IPR001867">
    <property type="entry name" value="OmpR/PhoB-type_DNA-bd"/>
</dbReference>
<evidence type="ECO:0000256" key="5">
    <source>
        <dbReference type="PROSITE-ProRule" id="PRU01091"/>
    </source>
</evidence>
<feature type="DNA-binding region" description="OmpR/PhoB-type" evidence="5">
    <location>
        <begin position="125"/>
        <end position="222"/>
    </location>
</feature>
<keyword evidence="4" id="KW-0597">Phosphoprotein</keyword>
<reference evidence="8 9" key="1">
    <citation type="submission" date="2021-06" db="EMBL/GenBank/DDBJ databases">
        <authorList>
            <person name="Sun Q."/>
            <person name="Li D."/>
        </authorList>
    </citation>
    <scope>NUCLEOTIDE SEQUENCE [LARGE SCALE GENOMIC DNA]</scope>
    <source>
        <strain evidence="8 9">MSJ-11</strain>
    </source>
</reference>
<keyword evidence="9" id="KW-1185">Reference proteome</keyword>
<evidence type="ECO:0000256" key="3">
    <source>
        <dbReference type="ARBA" id="ARBA00023163"/>
    </source>
</evidence>
<dbReference type="Pfam" id="PF00486">
    <property type="entry name" value="Trans_reg_C"/>
    <property type="match status" value="1"/>
</dbReference>
<organism evidence="8 9">
    <name type="scientific">Clostridium mobile</name>
    <dbReference type="NCBI Taxonomy" id="2841512"/>
    <lineage>
        <taxon>Bacteria</taxon>
        <taxon>Bacillati</taxon>
        <taxon>Bacillota</taxon>
        <taxon>Clostridia</taxon>
        <taxon>Eubacteriales</taxon>
        <taxon>Clostridiaceae</taxon>
        <taxon>Clostridium</taxon>
    </lineage>
</organism>
<keyword evidence="3" id="KW-0804">Transcription</keyword>
<gene>
    <name evidence="8" type="ORF">KQI86_02835</name>
</gene>
<feature type="domain" description="Response regulatory" evidence="6">
    <location>
        <begin position="3"/>
        <end position="116"/>
    </location>
</feature>
<dbReference type="RefSeq" id="WP_216437643.1">
    <property type="nucleotide sequence ID" value="NZ_JAHLQF010000001.1"/>
</dbReference>
<keyword evidence="1" id="KW-0805">Transcription regulation</keyword>
<keyword evidence="2 5" id="KW-0238">DNA-binding</keyword>
<evidence type="ECO:0000256" key="4">
    <source>
        <dbReference type="PROSITE-ProRule" id="PRU00169"/>
    </source>
</evidence>
<dbReference type="InterPro" id="IPR039420">
    <property type="entry name" value="WalR-like"/>
</dbReference>
<dbReference type="PROSITE" id="PS50110">
    <property type="entry name" value="RESPONSE_REGULATORY"/>
    <property type="match status" value="1"/>
</dbReference>
<evidence type="ECO:0000256" key="1">
    <source>
        <dbReference type="ARBA" id="ARBA00023015"/>
    </source>
</evidence>
<dbReference type="Proteomes" id="UP000726170">
    <property type="component" value="Unassembled WGS sequence"/>
</dbReference>
<dbReference type="Pfam" id="PF00072">
    <property type="entry name" value="Response_reg"/>
    <property type="match status" value="1"/>
</dbReference>
<dbReference type="SMART" id="SM00448">
    <property type="entry name" value="REC"/>
    <property type="match status" value="1"/>
</dbReference>
<feature type="domain" description="OmpR/PhoB-type" evidence="7">
    <location>
        <begin position="125"/>
        <end position="222"/>
    </location>
</feature>
<evidence type="ECO:0000313" key="8">
    <source>
        <dbReference type="EMBL" id="MBU5483247.1"/>
    </source>
</evidence>
<dbReference type="PANTHER" id="PTHR48111:SF43">
    <property type="entry name" value="STAGE 0 SPORULATION PROTEIN A HOMOLOG"/>
    <property type="match status" value="1"/>
</dbReference>
<evidence type="ECO:0000256" key="2">
    <source>
        <dbReference type="ARBA" id="ARBA00023125"/>
    </source>
</evidence>
<dbReference type="CDD" id="cd00383">
    <property type="entry name" value="trans_reg_C"/>
    <property type="match status" value="1"/>
</dbReference>
<accession>A0ABS6EEP5</accession>
<protein>
    <submittedName>
        <fullName evidence="8">Response regulator transcription factor</fullName>
    </submittedName>
</protein>
<comment type="caution">
    <text evidence="8">The sequence shown here is derived from an EMBL/GenBank/DDBJ whole genome shotgun (WGS) entry which is preliminary data.</text>
</comment>
<dbReference type="InterPro" id="IPR001789">
    <property type="entry name" value="Sig_transdc_resp-reg_receiver"/>
</dbReference>
<dbReference type="EMBL" id="JAHLQF010000001">
    <property type="protein sequence ID" value="MBU5483247.1"/>
    <property type="molecule type" value="Genomic_DNA"/>
</dbReference>
<evidence type="ECO:0000313" key="9">
    <source>
        <dbReference type="Proteomes" id="UP000726170"/>
    </source>
</evidence>
<feature type="modified residue" description="4-aspartylphosphate" evidence="4">
    <location>
        <position position="52"/>
    </location>
</feature>
<sequence>MRKIFIIEDDKKIREELSTFLSKNGYVCEATEEFESIIEDALSKKPNLILLDINLPAFDGYYICREIRKKSEIPIIVVTSRDTEIDELMAMNLGADDFITKPYNTQILLAHISSVLKRASREIVKDYIQCGDFLINLSKSTVEHNGVEYELTKNELKILTLLYENRGTIVSRDDLMIQLWNSDMFIDDNTLTVNVNRLRKKLQEVGIDNVIETKRGRGYMVK</sequence>
<dbReference type="PANTHER" id="PTHR48111">
    <property type="entry name" value="REGULATOR OF RPOS"/>
    <property type="match status" value="1"/>
</dbReference>
<proteinExistence type="predicted"/>
<dbReference type="SMART" id="SM00862">
    <property type="entry name" value="Trans_reg_C"/>
    <property type="match status" value="1"/>
</dbReference>
<name>A0ABS6EEP5_9CLOT</name>
<evidence type="ECO:0000259" key="6">
    <source>
        <dbReference type="PROSITE" id="PS50110"/>
    </source>
</evidence>
<dbReference type="PROSITE" id="PS51755">
    <property type="entry name" value="OMPR_PHOB"/>
    <property type="match status" value="1"/>
</dbReference>